<reference evidence="2" key="1">
    <citation type="journal article" date="2023" name="G3 (Bethesda)">
        <title>Whole genome assembly and annotation of the endangered Caribbean coral Acropora cervicornis.</title>
        <authorList>
            <person name="Selwyn J.D."/>
            <person name="Vollmer S.V."/>
        </authorList>
    </citation>
    <scope>NUCLEOTIDE SEQUENCE</scope>
    <source>
        <strain evidence="2">K2</strain>
    </source>
</reference>
<protein>
    <submittedName>
        <fullName evidence="2">Uncharacterized protein</fullName>
    </submittedName>
</protein>
<dbReference type="EMBL" id="JARQWQ010000008">
    <property type="protein sequence ID" value="KAK2570163.1"/>
    <property type="molecule type" value="Genomic_DNA"/>
</dbReference>
<comment type="caution">
    <text evidence="2">The sequence shown here is derived from an EMBL/GenBank/DDBJ whole genome shotgun (WGS) entry which is preliminary data.</text>
</comment>
<proteinExistence type="predicted"/>
<feature type="compositionally biased region" description="Low complexity" evidence="1">
    <location>
        <begin position="69"/>
        <end position="85"/>
    </location>
</feature>
<keyword evidence="3" id="KW-1185">Reference proteome</keyword>
<evidence type="ECO:0000313" key="3">
    <source>
        <dbReference type="Proteomes" id="UP001249851"/>
    </source>
</evidence>
<accession>A0AAD9QZ37</accession>
<feature type="compositionally biased region" description="Polar residues" evidence="1">
    <location>
        <begin position="48"/>
        <end position="68"/>
    </location>
</feature>
<dbReference type="AlphaFoldDB" id="A0AAD9QZ37"/>
<feature type="region of interest" description="Disordered" evidence="1">
    <location>
        <begin position="42"/>
        <end position="182"/>
    </location>
</feature>
<name>A0AAD9QZ37_ACRCE</name>
<gene>
    <name evidence="2" type="ORF">P5673_004925</name>
</gene>
<evidence type="ECO:0000256" key="1">
    <source>
        <dbReference type="SAM" id="MobiDB-lite"/>
    </source>
</evidence>
<feature type="compositionally biased region" description="Polar residues" evidence="1">
    <location>
        <begin position="91"/>
        <end position="113"/>
    </location>
</feature>
<dbReference type="Proteomes" id="UP001249851">
    <property type="component" value="Unassembled WGS sequence"/>
</dbReference>
<reference evidence="2" key="2">
    <citation type="journal article" date="2023" name="Science">
        <title>Genomic signatures of disease resistance in endangered staghorn corals.</title>
        <authorList>
            <person name="Vollmer S.V."/>
            <person name="Selwyn J.D."/>
            <person name="Despard B.A."/>
            <person name="Roesel C.L."/>
        </authorList>
    </citation>
    <scope>NUCLEOTIDE SEQUENCE</scope>
    <source>
        <strain evidence="2">K2</strain>
    </source>
</reference>
<organism evidence="2 3">
    <name type="scientific">Acropora cervicornis</name>
    <name type="common">Staghorn coral</name>
    <dbReference type="NCBI Taxonomy" id="6130"/>
    <lineage>
        <taxon>Eukaryota</taxon>
        <taxon>Metazoa</taxon>
        <taxon>Cnidaria</taxon>
        <taxon>Anthozoa</taxon>
        <taxon>Hexacorallia</taxon>
        <taxon>Scleractinia</taxon>
        <taxon>Astrocoeniina</taxon>
        <taxon>Acroporidae</taxon>
        <taxon>Acropora</taxon>
    </lineage>
</organism>
<sequence length="182" mass="20269">MDCFYQGSRLRESAYYNSPPLIYGYGMPTYCSRQFFSPISRNSEIHTSRGNTGSRGASPSSQNVPNLMTISESNSSPASTASHTPPESPTDCTTETHQSTSKEASEDSGNSVKDTSESEEKTDGEDDKDVPWHYKQPFKHRRRENSSMKEQFTALDYESQNDALGENVRQKSNNMAPDKGKS</sequence>
<evidence type="ECO:0000313" key="2">
    <source>
        <dbReference type="EMBL" id="KAK2570163.1"/>
    </source>
</evidence>